<organism evidence="2 3">
    <name type="scientific">Albula goreensis</name>
    <dbReference type="NCBI Taxonomy" id="1534307"/>
    <lineage>
        <taxon>Eukaryota</taxon>
        <taxon>Metazoa</taxon>
        <taxon>Chordata</taxon>
        <taxon>Craniata</taxon>
        <taxon>Vertebrata</taxon>
        <taxon>Euteleostomi</taxon>
        <taxon>Actinopterygii</taxon>
        <taxon>Neopterygii</taxon>
        <taxon>Teleostei</taxon>
        <taxon>Albuliformes</taxon>
        <taxon>Albulidae</taxon>
        <taxon>Albula</taxon>
    </lineage>
</organism>
<comment type="caution">
    <text evidence="2">The sequence shown here is derived from an EMBL/GenBank/DDBJ whole genome shotgun (WGS) entry which is preliminary data.</text>
</comment>
<feature type="compositionally biased region" description="Pro residues" evidence="1">
    <location>
        <begin position="95"/>
        <end position="110"/>
    </location>
</feature>
<dbReference type="OrthoDB" id="67516at2759"/>
<keyword evidence="3" id="KW-1185">Reference proteome</keyword>
<name>A0A8T3E9T7_9TELE</name>
<feature type="region of interest" description="Disordered" evidence="1">
    <location>
        <begin position="69"/>
        <end position="110"/>
    </location>
</feature>
<gene>
    <name evidence="2" type="ORF">AGOR_G00030990</name>
</gene>
<evidence type="ECO:0000313" key="3">
    <source>
        <dbReference type="Proteomes" id="UP000829720"/>
    </source>
</evidence>
<protein>
    <submittedName>
        <fullName evidence="2">Uncharacterized protein</fullName>
    </submittedName>
</protein>
<proteinExistence type="predicted"/>
<dbReference type="Proteomes" id="UP000829720">
    <property type="component" value="Unassembled WGS sequence"/>
</dbReference>
<dbReference type="AlphaFoldDB" id="A0A8T3E9T7"/>
<reference evidence="2" key="1">
    <citation type="submission" date="2021-01" db="EMBL/GenBank/DDBJ databases">
        <authorList>
            <person name="Zahm M."/>
            <person name="Roques C."/>
            <person name="Cabau C."/>
            <person name="Klopp C."/>
            <person name="Donnadieu C."/>
            <person name="Jouanno E."/>
            <person name="Lampietro C."/>
            <person name="Louis A."/>
            <person name="Herpin A."/>
            <person name="Echchiki A."/>
            <person name="Berthelot C."/>
            <person name="Parey E."/>
            <person name="Roest-Crollius H."/>
            <person name="Braasch I."/>
            <person name="Postlethwait J."/>
            <person name="Bobe J."/>
            <person name="Montfort J."/>
            <person name="Bouchez O."/>
            <person name="Begum T."/>
            <person name="Mejri S."/>
            <person name="Adams A."/>
            <person name="Chen W.-J."/>
            <person name="Guiguen Y."/>
        </authorList>
    </citation>
    <scope>NUCLEOTIDE SEQUENCE</scope>
    <source>
        <tissue evidence="2">Blood</tissue>
    </source>
</reference>
<evidence type="ECO:0000313" key="2">
    <source>
        <dbReference type="EMBL" id="KAI1903805.1"/>
    </source>
</evidence>
<sequence length="110" mass="11667">MGDRGWFARYQLASIRGGKVQDIPGSSSFSQVTRSPLLAGGDGAAQRVPQGFSHCLNGLGAQLHGFYSLPKPGKHPLAPSRAEWPRDACYDHPRPPGPEGPPRRPAPASG</sequence>
<evidence type="ECO:0000256" key="1">
    <source>
        <dbReference type="SAM" id="MobiDB-lite"/>
    </source>
</evidence>
<accession>A0A8T3E9T7</accession>
<feature type="compositionally biased region" description="Basic and acidic residues" evidence="1">
    <location>
        <begin position="83"/>
        <end position="94"/>
    </location>
</feature>
<dbReference type="EMBL" id="JAERUA010000002">
    <property type="protein sequence ID" value="KAI1903805.1"/>
    <property type="molecule type" value="Genomic_DNA"/>
</dbReference>